<gene>
    <name evidence="1" type="ORF">MELLADRAFT_90351</name>
</gene>
<proteinExistence type="predicted"/>
<dbReference type="SUPFAM" id="SSF53098">
    <property type="entry name" value="Ribonuclease H-like"/>
    <property type="match status" value="1"/>
</dbReference>
<dbReference type="eggNOG" id="KOG1795">
    <property type="taxonomic scope" value="Eukaryota"/>
</dbReference>
<dbReference type="GeneID" id="18935541"/>
<dbReference type="GO" id="GO:0005682">
    <property type="term" value="C:U5 snRNP"/>
    <property type="evidence" value="ECO:0007669"/>
    <property type="project" value="TreeGrafter"/>
</dbReference>
<evidence type="ECO:0000313" key="1">
    <source>
        <dbReference type="EMBL" id="EGG03211.1"/>
    </source>
</evidence>
<dbReference type="Proteomes" id="UP000001072">
    <property type="component" value="Unassembled WGS sequence"/>
</dbReference>
<dbReference type="PANTHER" id="PTHR11140:SF0">
    <property type="entry name" value="PRE-MRNA-PROCESSING-SPLICING FACTOR 8"/>
    <property type="match status" value="1"/>
</dbReference>
<dbReference type="GO" id="GO:0000244">
    <property type="term" value="P:spliceosomal tri-snRNP complex assembly"/>
    <property type="evidence" value="ECO:0007669"/>
    <property type="project" value="TreeGrafter"/>
</dbReference>
<protein>
    <submittedName>
        <fullName evidence="1">Uncharacterized protein</fullName>
    </submittedName>
</protein>
<keyword evidence="2" id="KW-1185">Reference proteome</keyword>
<dbReference type="GO" id="GO:0030623">
    <property type="term" value="F:U5 snRNA binding"/>
    <property type="evidence" value="ECO:0007669"/>
    <property type="project" value="TreeGrafter"/>
</dbReference>
<dbReference type="VEuPathDB" id="FungiDB:MELLADRAFT_90351"/>
<reference evidence="2" key="1">
    <citation type="journal article" date="2011" name="Proc. Natl. Acad. Sci. U.S.A.">
        <title>Obligate biotrophy features unraveled by the genomic analysis of rust fungi.</title>
        <authorList>
            <person name="Duplessis S."/>
            <person name="Cuomo C.A."/>
            <person name="Lin Y.-C."/>
            <person name="Aerts A."/>
            <person name="Tisserant E."/>
            <person name="Veneault-Fourrey C."/>
            <person name="Joly D.L."/>
            <person name="Hacquard S."/>
            <person name="Amselem J."/>
            <person name="Cantarel B.L."/>
            <person name="Chiu R."/>
            <person name="Coutinho P.M."/>
            <person name="Feau N."/>
            <person name="Field M."/>
            <person name="Frey P."/>
            <person name="Gelhaye E."/>
            <person name="Goldberg J."/>
            <person name="Grabherr M.G."/>
            <person name="Kodira C.D."/>
            <person name="Kohler A."/>
            <person name="Kuees U."/>
            <person name="Lindquist E.A."/>
            <person name="Lucas S.M."/>
            <person name="Mago R."/>
            <person name="Mauceli E."/>
            <person name="Morin E."/>
            <person name="Murat C."/>
            <person name="Pangilinan J.L."/>
            <person name="Park R."/>
            <person name="Pearson M."/>
            <person name="Quesneville H."/>
            <person name="Rouhier N."/>
            <person name="Sakthikumar S."/>
            <person name="Salamov A.A."/>
            <person name="Schmutz J."/>
            <person name="Selles B."/>
            <person name="Shapiro H."/>
            <person name="Tanguay P."/>
            <person name="Tuskan G.A."/>
            <person name="Henrissat B."/>
            <person name="Van de Peer Y."/>
            <person name="Rouze P."/>
            <person name="Ellis J.G."/>
            <person name="Dodds P.N."/>
            <person name="Schein J.E."/>
            <person name="Zhong S."/>
            <person name="Hamelin R.C."/>
            <person name="Grigoriev I.V."/>
            <person name="Szabo L.J."/>
            <person name="Martin F."/>
        </authorList>
    </citation>
    <scope>NUCLEOTIDE SEQUENCE [LARGE SCALE GENOMIC DNA]</scope>
    <source>
        <strain evidence="2">98AG31 / pathotype 3-4-7</strain>
    </source>
</reference>
<sequence>MRLIKLDVKLQNTLFWDIKTRLTRSLTTIEWIDTNARVYSKDTIDLLYSTYDYEFRILPKICTISIKGISAGVLGMEFQD</sequence>
<dbReference type="InterPro" id="IPR027652">
    <property type="entry name" value="PRP8"/>
</dbReference>
<dbReference type="InParanoid" id="F4RWL8"/>
<dbReference type="STRING" id="747676.F4RWL8"/>
<organism evidence="2">
    <name type="scientific">Melampsora larici-populina (strain 98AG31 / pathotype 3-4-7)</name>
    <name type="common">Poplar leaf rust fungus</name>
    <dbReference type="NCBI Taxonomy" id="747676"/>
    <lineage>
        <taxon>Eukaryota</taxon>
        <taxon>Fungi</taxon>
        <taxon>Dikarya</taxon>
        <taxon>Basidiomycota</taxon>
        <taxon>Pucciniomycotina</taxon>
        <taxon>Pucciniomycetes</taxon>
        <taxon>Pucciniales</taxon>
        <taxon>Melampsoraceae</taxon>
        <taxon>Melampsora</taxon>
    </lineage>
</organism>
<dbReference type="PANTHER" id="PTHR11140">
    <property type="entry name" value="PRE-MRNA SPLICING FACTOR PRP8"/>
    <property type="match status" value="1"/>
</dbReference>
<dbReference type="GO" id="GO:0030619">
    <property type="term" value="F:U1 snRNA binding"/>
    <property type="evidence" value="ECO:0007669"/>
    <property type="project" value="TreeGrafter"/>
</dbReference>
<dbReference type="GO" id="GO:0071013">
    <property type="term" value="C:catalytic step 2 spliceosome"/>
    <property type="evidence" value="ECO:0007669"/>
    <property type="project" value="TreeGrafter"/>
</dbReference>
<dbReference type="HOGENOM" id="CLU_2590250_0_0_1"/>
<dbReference type="GO" id="GO:0030620">
    <property type="term" value="F:U2 snRNA binding"/>
    <property type="evidence" value="ECO:0007669"/>
    <property type="project" value="TreeGrafter"/>
</dbReference>
<name>F4RWL8_MELLP</name>
<dbReference type="EMBL" id="GL883126">
    <property type="protein sequence ID" value="EGG03211.1"/>
    <property type="molecule type" value="Genomic_DNA"/>
</dbReference>
<dbReference type="KEGG" id="mlr:MELLADRAFT_90351"/>
<dbReference type="InterPro" id="IPR012337">
    <property type="entry name" value="RNaseH-like_sf"/>
</dbReference>
<dbReference type="OrthoDB" id="5572211at2759"/>
<accession>F4RWL8</accession>
<dbReference type="AlphaFoldDB" id="F4RWL8"/>
<dbReference type="GO" id="GO:0017070">
    <property type="term" value="F:U6 snRNA binding"/>
    <property type="evidence" value="ECO:0007669"/>
    <property type="project" value="TreeGrafter"/>
</dbReference>
<dbReference type="RefSeq" id="XP_007413671.1">
    <property type="nucleotide sequence ID" value="XM_007413609.1"/>
</dbReference>
<evidence type="ECO:0000313" key="2">
    <source>
        <dbReference type="Proteomes" id="UP000001072"/>
    </source>
</evidence>
<dbReference type="GO" id="GO:0097157">
    <property type="term" value="F:pre-mRNA intronic binding"/>
    <property type="evidence" value="ECO:0007669"/>
    <property type="project" value="TreeGrafter"/>
</dbReference>